<keyword evidence="1" id="KW-0812">Transmembrane</keyword>
<evidence type="ECO:0008006" key="4">
    <source>
        <dbReference type="Google" id="ProtNLM"/>
    </source>
</evidence>
<feature type="transmembrane region" description="Helical" evidence="1">
    <location>
        <begin position="132"/>
        <end position="150"/>
    </location>
</feature>
<organism evidence="2 3">
    <name type="scientific">Porphyra umbilicalis</name>
    <name type="common">Purple laver</name>
    <name type="synonym">Red alga</name>
    <dbReference type="NCBI Taxonomy" id="2786"/>
    <lineage>
        <taxon>Eukaryota</taxon>
        <taxon>Rhodophyta</taxon>
        <taxon>Bangiophyceae</taxon>
        <taxon>Bangiales</taxon>
        <taxon>Bangiaceae</taxon>
        <taxon>Porphyra</taxon>
    </lineage>
</organism>
<protein>
    <recommendedName>
        <fullName evidence="4">EamA domain-containing protein</fullName>
    </recommendedName>
</protein>
<feature type="transmembrane region" description="Helical" evidence="1">
    <location>
        <begin position="97"/>
        <end position="120"/>
    </location>
</feature>
<proteinExistence type="predicted"/>
<dbReference type="PANTHER" id="PTHR47513">
    <property type="entry name" value="ZINC TRANSPORTER"/>
    <property type="match status" value="1"/>
</dbReference>
<feature type="transmembrane region" description="Helical" evidence="1">
    <location>
        <begin position="366"/>
        <end position="384"/>
    </location>
</feature>
<evidence type="ECO:0000313" key="3">
    <source>
        <dbReference type="Proteomes" id="UP000218209"/>
    </source>
</evidence>
<feature type="transmembrane region" description="Helical" evidence="1">
    <location>
        <begin position="445"/>
        <end position="462"/>
    </location>
</feature>
<evidence type="ECO:0000256" key="1">
    <source>
        <dbReference type="SAM" id="Phobius"/>
    </source>
</evidence>
<evidence type="ECO:0000313" key="2">
    <source>
        <dbReference type="EMBL" id="OSX79542.1"/>
    </source>
</evidence>
<keyword evidence="1" id="KW-1133">Transmembrane helix</keyword>
<dbReference type="PANTHER" id="PTHR47513:SF1">
    <property type="entry name" value="OS07G0283200 PROTEIN"/>
    <property type="match status" value="1"/>
</dbReference>
<feature type="transmembrane region" description="Helical" evidence="1">
    <location>
        <begin position="499"/>
        <end position="520"/>
    </location>
</feature>
<dbReference type="InterPro" id="IPR037185">
    <property type="entry name" value="EmrE-like"/>
</dbReference>
<feature type="transmembrane region" description="Helical" evidence="1">
    <location>
        <begin position="474"/>
        <end position="493"/>
    </location>
</feature>
<sequence>MANNIILPGSSSGARGGSGAVSATGAAASASAANPTSSASIGSSSAASVSSAAGGSSNSVALSIRSALAVLCGGKVARVAAAFATFRFLRGADGSPLFFYLFCVVAGASAVLLSLQRPWTGRRIGAKRWRKIAASGAMLAATLCAWVAGVKSCGPLRALLVDGAELPLLYASSIIRRRELPERRKTRGALLMLAAYALLVYDASGRAPGLADIEESPLVHRAGEQVGALRDKTAEELARLSAAAARARGEQQPPEPLTVRRRLLADDGVSAAAAAVDAIAPTTALRPLVATDGSLASRLLNGADEFARSSSHKLQRLTLVQFSGAATGERAVLQRPRRSLHSLFDSDIDGDGSGDGFFHELLVDGSAVRAELGVLLVLLASVLMQASRPHTRRLATELGGSKRQFSLSVTAAAGVVSVFAIVAALASSRGLVTPAVASTTCFLSMVQYATVGILWLVAPYYIRALVAPVLSQRTLLRVGVVVPFLLAAAADVASGGEGGGLSLLLVIAFFMVAAGMALMVGGTQSKRQLSDLPVVSNAVSGAT</sequence>
<dbReference type="AlphaFoldDB" id="A0A1X6PF97"/>
<reference evidence="2 3" key="1">
    <citation type="submission" date="2017-03" db="EMBL/GenBank/DDBJ databases">
        <title>WGS assembly of Porphyra umbilicalis.</title>
        <authorList>
            <person name="Brawley S.H."/>
            <person name="Blouin N.A."/>
            <person name="Ficko-Blean E."/>
            <person name="Wheeler G.L."/>
            <person name="Lohr M."/>
            <person name="Goodson H.V."/>
            <person name="Jenkins J.W."/>
            <person name="Blaby-Haas C.E."/>
            <person name="Helliwell K.E."/>
            <person name="Chan C."/>
            <person name="Marriage T."/>
            <person name="Bhattacharya D."/>
            <person name="Klein A.S."/>
            <person name="Badis Y."/>
            <person name="Brodie J."/>
            <person name="Cao Y."/>
            <person name="Collen J."/>
            <person name="Dittami S.M."/>
            <person name="Gachon C.M."/>
            <person name="Green B.R."/>
            <person name="Karpowicz S."/>
            <person name="Kim J.W."/>
            <person name="Kudahl U."/>
            <person name="Lin S."/>
            <person name="Michel G."/>
            <person name="Mittag M."/>
            <person name="Olson B.J."/>
            <person name="Pangilinan J."/>
            <person name="Peng Y."/>
            <person name="Qiu H."/>
            <person name="Shu S."/>
            <person name="Singer J.T."/>
            <person name="Smith A.G."/>
            <person name="Sprecher B.N."/>
            <person name="Wagner V."/>
            <person name="Wang W."/>
            <person name="Wang Z.-Y."/>
            <person name="Yan J."/>
            <person name="Yarish C."/>
            <person name="Zoeuner-Riek S."/>
            <person name="Zhuang Y."/>
            <person name="Zou Y."/>
            <person name="Lindquist E.A."/>
            <person name="Grimwood J."/>
            <person name="Barry K."/>
            <person name="Rokhsar D.S."/>
            <person name="Schmutz J."/>
            <person name="Stiller J.W."/>
            <person name="Grossman A.R."/>
            <person name="Prochnik S.E."/>
        </authorList>
    </citation>
    <scope>NUCLEOTIDE SEQUENCE [LARGE SCALE GENOMIC DNA]</scope>
    <source>
        <strain evidence="2">4086291</strain>
    </source>
</reference>
<gene>
    <name evidence="2" type="ORF">BU14_0075s0032</name>
</gene>
<dbReference type="SUPFAM" id="SSF103481">
    <property type="entry name" value="Multidrug resistance efflux transporter EmrE"/>
    <property type="match status" value="1"/>
</dbReference>
<name>A0A1X6PF97_PORUM</name>
<dbReference type="OrthoDB" id="1884658at2759"/>
<dbReference type="EMBL" id="KV918789">
    <property type="protein sequence ID" value="OSX79542.1"/>
    <property type="molecule type" value="Genomic_DNA"/>
</dbReference>
<dbReference type="Proteomes" id="UP000218209">
    <property type="component" value="Unassembled WGS sequence"/>
</dbReference>
<feature type="transmembrane region" description="Helical" evidence="1">
    <location>
        <begin position="405"/>
        <end position="425"/>
    </location>
</feature>
<keyword evidence="1" id="KW-0472">Membrane</keyword>
<accession>A0A1X6PF97</accession>
<keyword evidence="3" id="KW-1185">Reference proteome</keyword>